<evidence type="ECO:0000313" key="2">
    <source>
        <dbReference type="Proteomes" id="UP000004995"/>
    </source>
</evidence>
<dbReference type="InParanoid" id="K3YBI3"/>
<accession>K3YBI3</accession>
<sequence>MRYEIKNANRYICIIGTNIATYAYILKLYHHSNEIIHRVPNRLQTHSYIIALIHFSDLKIRH</sequence>
<dbReference type="EnsemblPlants" id="KQK97952">
    <property type="protein sequence ID" value="KQK97952"/>
    <property type="gene ID" value="SETIT_011577mg"/>
</dbReference>
<reference evidence="2" key="1">
    <citation type="journal article" date="2012" name="Nat. Biotechnol.">
        <title>Reference genome sequence of the model plant Setaria.</title>
        <authorList>
            <person name="Bennetzen J.L."/>
            <person name="Schmutz J."/>
            <person name="Wang H."/>
            <person name="Percifield R."/>
            <person name="Hawkins J."/>
            <person name="Pontaroli A.C."/>
            <person name="Estep M."/>
            <person name="Feng L."/>
            <person name="Vaughn J.N."/>
            <person name="Grimwood J."/>
            <person name="Jenkins J."/>
            <person name="Barry K."/>
            <person name="Lindquist E."/>
            <person name="Hellsten U."/>
            <person name="Deshpande S."/>
            <person name="Wang X."/>
            <person name="Wu X."/>
            <person name="Mitros T."/>
            <person name="Triplett J."/>
            <person name="Yang X."/>
            <person name="Ye C.Y."/>
            <person name="Mauro-Herrera M."/>
            <person name="Wang L."/>
            <person name="Li P."/>
            <person name="Sharma M."/>
            <person name="Sharma R."/>
            <person name="Ronald P.C."/>
            <person name="Panaud O."/>
            <person name="Kellogg E.A."/>
            <person name="Brutnell T.P."/>
            <person name="Doust A.N."/>
            <person name="Tuskan G.A."/>
            <person name="Rokhsar D."/>
            <person name="Devos K.M."/>
        </authorList>
    </citation>
    <scope>NUCLEOTIDE SEQUENCE [LARGE SCALE GENOMIC DNA]</scope>
    <source>
        <strain evidence="2">cv. Yugu1</strain>
    </source>
</reference>
<proteinExistence type="predicted"/>
<protein>
    <submittedName>
        <fullName evidence="1">Uncharacterized protein</fullName>
    </submittedName>
</protein>
<keyword evidence="2" id="KW-1185">Reference proteome</keyword>
<dbReference type="HOGENOM" id="CLU_2908390_0_0_1"/>
<evidence type="ECO:0000313" key="1">
    <source>
        <dbReference type="EnsemblPlants" id="KQK97952"/>
    </source>
</evidence>
<organism evidence="1 2">
    <name type="scientific">Setaria italica</name>
    <name type="common">Foxtail millet</name>
    <name type="synonym">Panicum italicum</name>
    <dbReference type="NCBI Taxonomy" id="4555"/>
    <lineage>
        <taxon>Eukaryota</taxon>
        <taxon>Viridiplantae</taxon>
        <taxon>Streptophyta</taxon>
        <taxon>Embryophyta</taxon>
        <taxon>Tracheophyta</taxon>
        <taxon>Spermatophyta</taxon>
        <taxon>Magnoliopsida</taxon>
        <taxon>Liliopsida</taxon>
        <taxon>Poales</taxon>
        <taxon>Poaceae</taxon>
        <taxon>PACMAD clade</taxon>
        <taxon>Panicoideae</taxon>
        <taxon>Panicodae</taxon>
        <taxon>Paniceae</taxon>
        <taxon>Cenchrinae</taxon>
        <taxon>Setaria</taxon>
    </lineage>
</organism>
<dbReference type="Proteomes" id="UP000004995">
    <property type="component" value="Unassembled WGS sequence"/>
</dbReference>
<dbReference type="AlphaFoldDB" id="K3YBI3"/>
<dbReference type="EMBL" id="AGNK02004415">
    <property type="status" value="NOT_ANNOTATED_CDS"/>
    <property type="molecule type" value="Genomic_DNA"/>
</dbReference>
<reference evidence="1" key="2">
    <citation type="submission" date="2018-08" db="UniProtKB">
        <authorList>
            <consortium name="EnsemblPlants"/>
        </authorList>
    </citation>
    <scope>IDENTIFICATION</scope>
    <source>
        <strain evidence="1">Yugu1</strain>
    </source>
</reference>
<name>K3YBI3_SETIT</name>
<dbReference type="Gramene" id="KQK97952">
    <property type="protein sequence ID" value="KQK97952"/>
    <property type="gene ID" value="SETIT_011577mg"/>
</dbReference>